<evidence type="ECO:0000313" key="1">
    <source>
        <dbReference type="EMBL" id="KAF8439423.1"/>
    </source>
</evidence>
<dbReference type="Pfam" id="PF18759">
    <property type="entry name" value="Plavaka"/>
    <property type="match status" value="1"/>
</dbReference>
<name>A0AAD4GEK8_BOLED</name>
<protein>
    <submittedName>
        <fullName evidence="1">Uncharacterized protein</fullName>
    </submittedName>
</protein>
<accession>A0AAD4GEK8</accession>
<dbReference type="InterPro" id="IPR041078">
    <property type="entry name" value="Plavaka"/>
</dbReference>
<proteinExistence type="predicted"/>
<dbReference type="Proteomes" id="UP001194468">
    <property type="component" value="Unassembled WGS sequence"/>
</dbReference>
<organism evidence="1 2">
    <name type="scientific">Boletus edulis BED1</name>
    <dbReference type="NCBI Taxonomy" id="1328754"/>
    <lineage>
        <taxon>Eukaryota</taxon>
        <taxon>Fungi</taxon>
        <taxon>Dikarya</taxon>
        <taxon>Basidiomycota</taxon>
        <taxon>Agaricomycotina</taxon>
        <taxon>Agaricomycetes</taxon>
        <taxon>Agaricomycetidae</taxon>
        <taxon>Boletales</taxon>
        <taxon>Boletineae</taxon>
        <taxon>Boletaceae</taxon>
        <taxon>Boletoideae</taxon>
        <taxon>Boletus</taxon>
    </lineage>
</organism>
<reference evidence="1" key="2">
    <citation type="journal article" date="2020" name="Nat. Commun.">
        <title>Large-scale genome sequencing of mycorrhizal fungi provides insights into the early evolution of symbiotic traits.</title>
        <authorList>
            <person name="Miyauchi S."/>
            <person name="Kiss E."/>
            <person name="Kuo A."/>
            <person name="Drula E."/>
            <person name="Kohler A."/>
            <person name="Sanchez-Garcia M."/>
            <person name="Morin E."/>
            <person name="Andreopoulos B."/>
            <person name="Barry K.W."/>
            <person name="Bonito G."/>
            <person name="Buee M."/>
            <person name="Carver A."/>
            <person name="Chen C."/>
            <person name="Cichocki N."/>
            <person name="Clum A."/>
            <person name="Culley D."/>
            <person name="Crous P.W."/>
            <person name="Fauchery L."/>
            <person name="Girlanda M."/>
            <person name="Hayes R.D."/>
            <person name="Keri Z."/>
            <person name="LaButti K."/>
            <person name="Lipzen A."/>
            <person name="Lombard V."/>
            <person name="Magnuson J."/>
            <person name="Maillard F."/>
            <person name="Murat C."/>
            <person name="Nolan M."/>
            <person name="Ohm R.A."/>
            <person name="Pangilinan J."/>
            <person name="Pereira M.F."/>
            <person name="Perotto S."/>
            <person name="Peter M."/>
            <person name="Pfister S."/>
            <person name="Riley R."/>
            <person name="Sitrit Y."/>
            <person name="Stielow J.B."/>
            <person name="Szollosi G."/>
            <person name="Zifcakova L."/>
            <person name="Stursova M."/>
            <person name="Spatafora J.W."/>
            <person name="Tedersoo L."/>
            <person name="Vaario L.M."/>
            <person name="Yamada A."/>
            <person name="Yan M."/>
            <person name="Wang P."/>
            <person name="Xu J."/>
            <person name="Bruns T."/>
            <person name="Baldrian P."/>
            <person name="Vilgalys R."/>
            <person name="Dunand C."/>
            <person name="Henrissat B."/>
            <person name="Grigoriev I.V."/>
            <person name="Hibbett D."/>
            <person name="Nagy L.G."/>
            <person name="Martin F.M."/>
        </authorList>
    </citation>
    <scope>NUCLEOTIDE SEQUENCE</scope>
    <source>
        <strain evidence="1">BED1</strain>
    </source>
</reference>
<comment type="caution">
    <text evidence="1">The sequence shown here is derived from an EMBL/GenBank/DDBJ whole genome shotgun (WGS) entry which is preliminary data.</text>
</comment>
<evidence type="ECO:0000313" key="2">
    <source>
        <dbReference type="Proteomes" id="UP001194468"/>
    </source>
</evidence>
<reference evidence="1" key="1">
    <citation type="submission" date="2019-10" db="EMBL/GenBank/DDBJ databases">
        <authorList>
            <consortium name="DOE Joint Genome Institute"/>
            <person name="Kuo A."/>
            <person name="Miyauchi S."/>
            <person name="Kiss E."/>
            <person name="Drula E."/>
            <person name="Kohler A."/>
            <person name="Sanchez-Garcia M."/>
            <person name="Andreopoulos B."/>
            <person name="Barry K.W."/>
            <person name="Bonito G."/>
            <person name="Buee M."/>
            <person name="Carver A."/>
            <person name="Chen C."/>
            <person name="Cichocki N."/>
            <person name="Clum A."/>
            <person name="Culley D."/>
            <person name="Crous P.W."/>
            <person name="Fauchery L."/>
            <person name="Girlanda M."/>
            <person name="Hayes R."/>
            <person name="Keri Z."/>
            <person name="LaButti K."/>
            <person name="Lipzen A."/>
            <person name="Lombard V."/>
            <person name="Magnuson J."/>
            <person name="Maillard F."/>
            <person name="Morin E."/>
            <person name="Murat C."/>
            <person name="Nolan M."/>
            <person name="Ohm R."/>
            <person name="Pangilinan J."/>
            <person name="Pereira M."/>
            <person name="Perotto S."/>
            <person name="Peter M."/>
            <person name="Riley R."/>
            <person name="Sitrit Y."/>
            <person name="Stielow B."/>
            <person name="Szollosi G."/>
            <person name="Zifcakova L."/>
            <person name="Stursova M."/>
            <person name="Spatafora J.W."/>
            <person name="Tedersoo L."/>
            <person name="Vaario L.-M."/>
            <person name="Yamada A."/>
            <person name="Yan M."/>
            <person name="Wang P."/>
            <person name="Xu J."/>
            <person name="Bruns T."/>
            <person name="Baldrian P."/>
            <person name="Vilgalys R."/>
            <person name="Henrissat B."/>
            <person name="Grigoriev I.V."/>
            <person name="Hibbett D."/>
            <person name="Nagy L.G."/>
            <person name="Martin F.M."/>
        </authorList>
    </citation>
    <scope>NUCLEOTIDE SEQUENCE</scope>
    <source>
        <strain evidence="1">BED1</strain>
    </source>
</reference>
<dbReference type="EMBL" id="WHUW01000014">
    <property type="protein sequence ID" value="KAF8439423.1"/>
    <property type="molecule type" value="Genomic_DNA"/>
</dbReference>
<gene>
    <name evidence="1" type="ORF">L210DRAFT_3402220</name>
</gene>
<sequence length="183" mass="20168">MWTGDWWWKTQRLPAGATVAPVILASNKTELSRFKGDKTAWPVYLTIGNLSKDVRRELSSHASVLLGYLLVSKLASFDDNLIAGYRLFHYCMKLLLYPLMVAGQEGIEMVCADGGIRGIFPILAAYIGDHPEQCLVACCTENCCPKCVVPASSVLKSSWQLVRQLATGLDWTGCATGLQLQLR</sequence>
<keyword evidence="2" id="KW-1185">Reference proteome</keyword>
<dbReference type="AlphaFoldDB" id="A0AAD4GEK8"/>